<evidence type="ECO:0000256" key="4">
    <source>
        <dbReference type="ARBA" id="ARBA00023002"/>
    </source>
</evidence>
<dbReference type="KEGG" id="trg:TRUGW13939_03377"/>
<gene>
    <name evidence="7" type="ORF">TRUGW13939_03377</name>
</gene>
<dbReference type="RefSeq" id="XP_035342454.1">
    <property type="nucleotide sequence ID" value="XM_035486561.1"/>
</dbReference>
<evidence type="ECO:0000256" key="2">
    <source>
        <dbReference type="ARBA" id="ARBA00022630"/>
    </source>
</evidence>
<dbReference type="GO" id="GO:0071949">
    <property type="term" value="F:FAD binding"/>
    <property type="evidence" value="ECO:0007669"/>
    <property type="project" value="InterPro"/>
</dbReference>
<evidence type="ECO:0000313" key="8">
    <source>
        <dbReference type="Proteomes" id="UP000509510"/>
    </source>
</evidence>
<keyword evidence="2" id="KW-0285">Flavoprotein</keyword>
<dbReference type="OrthoDB" id="47494at2759"/>
<dbReference type="InterPro" id="IPR036188">
    <property type="entry name" value="FAD/NAD-bd_sf"/>
</dbReference>
<dbReference type="PRINTS" id="PR00420">
    <property type="entry name" value="RNGMNOXGNASE"/>
</dbReference>
<name>A0A7H8QR08_TALRU</name>
<dbReference type="PANTHER" id="PTHR47178:SF2">
    <property type="entry name" value="FAD-BINDING DOMAIN-CONTAINING PROTEIN"/>
    <property type="match status" value="1"/>
</dbReference>
<dbReference type="InterPro" id="IPR002938">
    <property type="entry name" value="FAD-bd"/>
</dbReference>
<protein>
    <recommendedName>
        <fullName evidence="6">FAD-binding domain-containing protein</fullName>
    </recommendedName>
</protein>
<evidence type="ECO:0000259" key="6">
    <source>
        <dbReference type="Pfam" id="PF01494"/>
    </source>
</evidence>
<reference evidence="8" key="1">
    <citation type="submission" date="2020-06" db="EMBL/GenBank/DDBJ databases">
        <title>A chromosome-scale genome assembly of Talaromyces rugulosus W13939.</title>
        <authorList>
            <person name="Wang B."/>
            <person name="Guo L."/>
            <person name="Ye K."/>
            <person name="Wang L."/>
        </authorList>
    </citation>
    <scope>NUCLEOTIDE SEQUENCE [LARGE SCALE GENOMIC DNA]</scope>
    <source>
        <strain evidence="8">W13939</strain>
    </source>
</reference>
<organism evidence="7 8">
    <name type="scientific">Talaromyces rugulosus</name>
    <name type="common">Penicillium rugulosum</name>
    <dbReference type="NCBI Taxonomy" id="121627"/>
    <lineage>
        <taxon>Eukaryota</taxon>
        <taxon>Fungi</taxon>
        <taxon>Dikarya</taxon>
        <taxon>Ascomycota</taxon>
        <taxon>Pezizomycotina</taxon>
        <taxon>Eurotiomycetes</taxon>
        <taxon>Eurotiomycetidae</taxon>
        <taxon>Eurotiales</taxon>
        <taxon>Trichocomaceae</taxon>
        <taxon>Talaromyces</taxon>
        <taxon>Talaromyces sect. Islandici</taxon>
    </lineage>
</organism>
<evidence type="ECO:0000313" key="7">
    <source>
        <dbReference type="EMBL" id="QKX56276.1"/>
    </source>
</evidence>
<feature type="domain" description="FAD-binding" evidence="6">
    <location>
        <begin position="120"/>
        <end position="335"/>
    </location>
</feature>
<dbReference type="SUPFAM" id="SSF51905">
    <property type="entry name" value="FAD/NAD(P)-binding domain"/>
    <property type="match status" value="1"/>
</dbReference>
<keyword evidence="4" id="KW-0560">Oxidoreductase</keyword>
<proteinExistence type="predicted"/>
<dbReference type="EMBL" id="CP055899">
    <property type="protein sequence ID" value="QKX56276.1"/>
    <property type="molecule type" value="Genomic_DNA"/>
</dbReference>
<evidence type="ECO:0000256" key="3">
    <source>
        <dbReference type="ARBA" id="ARBA00022827"/>
    </source>
</evidence>
<keyword evidence="5" id="KW-0503">Monooxygenase</keyword>
<dbReference type="GO" id="GO:0004497">
    <property type="term" value="F:monooxygenase activity"/>
    <property type="evidence" value="ECO:0007669"/>
    <property type="project" value="UniProtKB-KW"/>
</dbReference>
<dbReference type="AlphaFoldDB" id="A0A7H8QR08"/>
<keyword evidence="8" id="KW-1185">Reference proteome</keyword>
<keyword evidence="3" id="KW-0274">FAD</keyword>
<evidence type="ECO:0000256" key="5">
    <source>
        <dbReference type="ARBA" id="ARBA00023033"/>
    </source>
</evidence>
<comment type="cofactor">
    <cofactor evidence="1">
        <name>FAD</name>
        <dbReference type="ChEBI" id="CHEBI:57692"/>
    </cofactor>
</comment>
<sequence length="395" mass="43592">MGTVTDARRVLVIGAGAAGLLIAQVLKKHAVPCRVFEQDTKADARPRDWNYGIYWAQSHLAECLPPELTSQLQSAQVDSHTPSESDFLPIFNAATGERLISVPAPYSFRLQRRKFLNLISTGLDIQYGKRLTTVNSDNQTVTATFEDGGQESGNLLIGTEGAHSRVREYLLGKERAALIPSRIVASATISHLPEQQVNSIRNMHPRYCIAFHPDGYFTWFGIHNEAANPEDCLFMILLSWVSESETGLSATTIAADIKKKADTFGEPFRTILKSIPSETKFWHNRLSSWPTRPWDNRNGTVTLAGDAAHPMTFHRGQGLNNAITDAAYFSRQLADLDSKSPGSLSAAVSAFEEEMWQRGNEAVTQSNINSLSVHSWEELKNSPLFTSGLKQGSST</sequence>
<evidence type="ECO:0000256" key="1">
    <source>
        <dbReference type="ARBA" id="ARBA00001974"/>
    </source>
</evidence>
<dbReference type="Gene3D" id="3.50.50.60">
    <property type="entry name" value="FAD/NAD(P)-binding domain"/>
    <property type="match status" value="1"/>
</dbReference>
<dbReference type="PANTHER" id="PTHR47178">
    <property type="entry name" value="MONOOXYGENASE, FAD-BINDING"/>
    <property type="match status" value="1"/>
</dbReference>
<dbReference type="GeneID" id="55990882"/>
<dbReference type="Pfam" id="PF01494">
    <property type="entry name" value="FAD_binding_3"/>
    <property type="match status" value="1"/>
</dbReference>
<accession>A0A7H8QR08</accession>
<dbReference type="Proteomes" id="UP000509510">
    <property type="component" value="Chromosome II"/>
</dbReference>